<dbReference type="AlphaFoldDB" id="F0ZBS7"/>
<feature type="binding site" evidence="2">
    <location>
        <position position="102"/>
    </location>
    <ligand>
        <name>Fe cation</name>
        <dbReference type="ChEBI" id="CHEBI:24875"/>
    </ligand>
</feature>
<evidence type="ECO:0008006" key="8">
    <source>
        <dbReference type="Google" id="ProtNLM"/>
    </source>
</evidence>
<dbReference type="Pfam" id="PF05726">
    <property type="entry name" value="Pirin_C"/>
    <property type="match status" value="1"/>
</dbReference>
<dbReference type="eggNOG" id="ENOG502QQ5A">
    <property type="taxonomic scope" value="Eukaryota"/>
</dbReference>
<feature type="binding site" evidence="2">
    <location>
        <position position="60"/>
    </location>
    <ligand>
        <name>Fe cation</name>
        <dbReference type="ChEBI" id="CHEBI:24875"/>
    </ligand>
</feature>
<feature type="domain" description="Pirin C-terminal" evidence="5">
    <location>
        <begin position="175"/>
        <end position="281"/>
    </location>
</feature>
<dbReference type="PANTHER" id="PTHR13903:SF8">
    <property type="entry name" value="PIRIN"/>
    <property type="match status" value="1"/>
</dbReference>
<comment type="cofactor">
    <cofactor evidence="2">
        <name>Fe cation</name>
        <dbReference type="ChEBI" id="CHEBI:24875"/>
    </cofactor>
    <text evidence="2">Binds 1 Fe cation per subunit.</text>
</comment>
<dbReference type="InterPro" id="IPR003829">
    <property type="entry name" value="Pirin_N_dom"/>
</dbReference>
<name>F0ZBS7_DICPU</name>
<dbReference type="OMA" id="TPWHPHR"/>
<dbReference type="FunCoup" id="F0ZBS7">
    <property type="interactions" value="1"/>
</dbReference>
<dbReference type="STRING" id="5786.F0ZBS7"/>
<dbReference type="OrthoDB" id="198735at2759"/>
<evidence type="ECO:0000313" key="7">
    <source>
        <dbReference type="Proteomes" id="UP000001064"/>
    </source>
</evidence>
<feature type="binding site" evidence="2">
    <location>
        <position position="58"/>
    </location>
    <ligand>
        <name>Fe cation</name>
        <dbReference type="ChEBI" id="CHEBI:24875"/>
    </ligand>
</feature>
<sequence>MASRTIAKIATGISTSDGAGVKLKRVIGGPISELDPFLLLDEFKSDKADDYIQGFPTHPHRGFETVTYMLEGLMEHKDHKGNQGMLKPGSVQWMTAGKGIIHSEMPKQSNGLLHGFQLWVNLRKADKMIEPRYQDIPAKHIPEIPEEGGGKTRVIAGSYKGVTGPVQGIKTDPLYLDVKLAPGSLFSENIPVGHNAFVYVFEGSGRFGPKNNSKEIKTSQIGVLQVQGDKIDVISGEPNGVRFLLVAAAPINEPIARYGPFVMNTQQEINQAFDDYRNGRF</sequence>
<feature type="domain" description="Pirin N-terminal" evidence="4">
    <location>
        <begin position="25"/>
        <end position="120"/>
    </location>
</feature>
<dbReference type="PIRSF" id="PIRSF006232">
    <property type="entry name" value="Pirin"/>
    <property type="match status" value="1"/>
</dbReference>
<proteinExistence type="inferred from homology"/>
<dbReference type="VEuPathDB" id="AmoebaDB:DICPUDRAFT_148704"/>
<dbReference type="CDD" id="cd02909">
    <property type="entry name" value="cupin_pirin_N"/>
    <property type="match status" value="1"/>
</dbReference>
<dbReference type="InterPro" id="IPR011051">
    <property type="entry name" value="RmlC_Cupin_sf"/>
</dbReference>
<keyword evidence="7" id="KW-1185">Reference proteome</keyword>
<evidence type="ECO:0000256" key="2">
    <source>
        <dbReference type="PIRSR" id="PIRSR006232-1"/>
    </source>
</evidence>
<dbReference type="Pfam" id="PF02678">
    <property type="entry name" value="Pirin"/>
    <property type="match status" value="1"/>
</dbReference>
<dbReference type="PANTHER" id="PTHR13903">
    <property type="entry name" value="PIRIN-RELATED"/>
    <property type="match status" value="1"/>
</dbReference>
<evidence type="ECO:0000256" key="1">
    <source>
        <dbReference type="ARBA" id="ARBA00008416"/>
    </source>
</evidence>
<dbReference type="KEGG" id="dpp:DICPUDRAFT_148704"/>
<comment type="similarity">
    <text evidence="1 3">Belongs to the pirin family.</text>
</comment>
<evidence type="ECO:0000259" key="5">
    <source>
        <dbReference type="Pfam" id="PF05726"/>
    </source>
</evidence>
<reference evidence="7" key="1">
    <citation type="journal article" date="2011" name="Genome Biol.">
        <title>Comparative genomics of the social amoebae Dictyostelium discoideum and Dictyostelium purpureum.</title>
        <authorList>
            <consortium name="US DOE Joint Genome Institute (JGI-PGF)"/>
            <person name="Sucgang R."/>
            <person name="Kuo A."/>
            <person name="Tian X."/>
            <person name="Salerno W."/>
            <person name="Parikh A."/>
            <person name="Feasley C.L."/>
            <person name="Dalin E."/>
            <person name="Tu H."/>
            <person name="Huang E."/>
            <person name="Barry K."/>
            <person name="Lindquist E."/>
            <person name="Shapiro H."/>
            <person name="Bruce D."/>
            <person name="Schmutz J."/>
            <person name="Salamov A."/>
            <person name="Fey P."/>
            <person name="Gaudet P."/>
            <person name="Anjard C."/>
            <person name="Babu M.M."/>
            <person name="Basu S."/>
            <person name="Bushmanova Y."/>
            <person name="van der Wel H."/>
            <person name="Katoh-Kurasawa M."/>
            <person name="Dinh C."/>
            <person name="Coutinho P.M."/>
            <person name="Saito T."/>
            <person name="Elias M."/>
            <person name="Schaap P."/>
            <person name="Kay R.R."/>
            <person name="Henrissat B."/>
            <person name="Eichinger L."/>
            <person name="Rivero F."/>
            <person name="Putnam N.H."/>
            <person name="West C.M."/>
            <person name="Loomis W.F."/>
            <person name="Chisholm R.L."/>
            <person name="Shaulsky G."/>
            <person name="Strassmann J.E."/>
            <person name="Queller D.C."/>
            <person name="Kuspa A."/>
            <person name="Grigoriev I.V."/>
        </authorList>
    </citation>
    <scope>NUCLEOTIDE SEQUENCE [LARGE SCALE GENOMIC DNA]</scope>
    <source>
        <strain evidence="7">QSDP1</strain>
    </source>
</reference>
<organism evidence="6 7">
    <name type="scientific">Dictyostelium purpureum</name>
    <name type="common">Slime mold</name>
    <dbReference type="NCBI Taxonomy" id="5786"/>
    <lineage>
        <taxon>Eukaryota</taxon>
        <taxon>Amoebozoa</taxon>
        <taxon>Evosea</taxon>
        <taxon>Eumycetozoa</taxon>
        <taxon>Dictyostelia</taxon>
        <taxon>Dictyosteliales</taxon>
        <taxon>Dictyosteliaceae</taxon>
        <taxon>Dictyostelium</taxon>
    </lineage>
</organism>
<dbReference type="GO" id="GO:0046872">
    <property type="term" value="F:metal ion binding"/>
    <property type="evidence" value="ECO:0007669"/>
    <property type="project" value="UniProtKB-KW"/>
</dbReference>
<evidence type="ECO:0000313" key="6">
    <source>
        <dbReference type="EMBL" id="EGC38609.1"/>
    </source>
</evidence>
<keyword evidence="2" id="KW-0408">Iron</keyword>
<dbReference type="CDD" id="cd02247">
    <property type="entry name" value="cupin_pirin_C"/>
    <property type="match status" value="1"/>
</dbReference>
<accession>F0ZBS7</accession>
<evidence type="ECO:0000259" key="4">
    <source>
        <dbReference type="Pfam" id="PF02678"/>
    </source>
</evidence>
<evidence type="ECO:0000256" key="3">
    <source>
        <dbReference type="RuleBase" id="RU003457"/>
    </source>
</evidence>
<dbReference type="EMBL" id="GL870973">
    <property type="protein sequence ID" value="EGC38609.1"/>
    <property type="molecule type" value="Genomic_DNA"/>
</dbReference>
<feature type="binding site" evidence="2">
    <location>
        <position position="104"/>
    </location>
    <ligand>
        <name>Fe cation</name>
        <dbReference type="ChEBI" id="CHEBI:24875"/>
    </ligand>
</feature>
<dbReference type="RefSeq" id="XP_003284888.1">
    <property type="nucleotide sequence ID" value="XM_003284840.1"/>
</dbReference>
<dbReference type="InterPro" id="IPR014710">
    <property type="entry name" value="RmlC-like_jellyroll"/>
</dbReference>
<keyword evidence="2" id="KW-0479">Metal-binding</keyword>
<dbReference type="GeneID" id="10506994"/>
<dbReference type="InParanoid" id="F0ZBS7"/>
<dbReference type="SUPFAM" id="SSF51182">
    <property type="entry name" value="RmlC-like cupins"/>
    <property type="match status" value="1"/>
</dbReference>
<dbReference type="InterPro" id="IPR008778">
    <property type="entry name" value="Pirin_C_dom"/>
</dbReference>
<dbReference type="Proteomes" id="UP000001064">
    <property type="component" value="Unassembled WGS sequence"/>
</dbReference>
<dbReference type="Gene3D" id="2.60.120.10">
    <property type="entry name" value="Jelly Rolls"/>
    <property type="match status" value="2"/>
</dbReference>
<protein>
    <recommendedName>
        <fullName evidence="8">Pirin family protein</fullName>
    </recommendedName>
</protein>
<dbReference type="InterPro" id="IPR012093">
    <property type="entry name" value="Pirin"/>
</dbReference>
<gene>
    <name evidence="6" type="ORF">DICPUDRAFT_148704</name>
</gene>